<evidence type="ECO:0000313" key="2">
    <source>
        <dbReference type="Proteomes" id="UP000192666"/>
    </source>
</evidence>
<comment type="caution">
    <text evidence="1">The sequence shown here is derived from an EMBL/GenBank/DDBJ whole genome shotgun (WGS) entry which is preliminary data.</text>
</comment>
<dbReference type="AlphaFoldDB" id="A0A1V8PSW7"/>
<evidence type="ECO:0000313" key="1">
    <source>
        <dbReference type="EMBL" id="OQM51781.1"/>
    </source>
</evidence>
<organism evidence="1 2">
    <name type="scientific">Bifidobacterium catenulatum</name>
    <dbReference type="NCBI Taxonomy" id="1686"/>
    <lineage>
        <taxon>Bacteria</taxon>
        <taxon>Bacillati</taxon>
        <taxon>Actinomycetota</taxon>
        <taxon>Actinomycetes</taxon>
        <taxon>Bifidobacteriales</taxon>
        <taxon>Bifidobacteriaceae</taxon>
        <taxon>Bifidobacterium</taxon>
    </lineage>
</organism>
<dbReference type="Proteomes" id="UP000192666">
    <property type="component" value="Unassembled WGS sequence"/>
</dbReference>
<dbReference type="EMBL" id="NAQA01000001">
    <property type="protein sequence ID" value="OQM51781.1"/>
    <property type="molecule type" value="Genomic_DNA"/>
</dbReference>
<proteinExistence type="predicted"/>
<name>A0A1V8PSW7_9BIFI</name>
<gene>
    <name evidence="1" type="ORF">B5782_0127</name>
</gene>
<reference evidence="1 2" key="1">
    <citation type="submission" date="2017-03" db="EMBL/GenBank/DDBJ databases">
        <title>Maternal inheritance of bifidobacteria.</title>
        <authorList>
            <person name="Lugli G.A."/>
            <person name="Duranti S."/>
            <person name="Milani C."/>
            <person name="Mancabelli L."/>
        </authorList>
    </citation>
    <scope>NUCLEOTIDE SEQUENCE [LARGE SCALE GENOMIC DNA]</scope>
    <source>
        <strain evidence="1 2">1899B</strain>
    </source>
</reference>
<accession>A0A1V8PSW7</accession>
<protein>
    <submittedName>
        <fullName evidence="1">Uncharacterized protein</fullName>
    </submittedName>
</protein>
<sequence>MAADSNLSSVNSAAAAASVTNGTLCCSSAEVLHGR</sequence>